<name>A0A0E0G6J3_ORYNI</name>
<feature type="region of interest" description="Disordered" evidence="1">
    <location>
        <begin position="34"/>
        <end position="58"/>
    </location>
</feature>
<keyword evidence="4" id="KW-1185">Reference proteome</keyword>
<evidence type="ECO:0000313" key="3">
    <source>
        <dbReference type="EnsemblPlants" id="ONIVA02G17840.2"/>
    </source>
</evidence>
<accession>A0A0E0G6J3</accession>
<dbReference type="InterPro" id="IPR001810">
    <property type="entry name" value="F-box_dom"/>
</dbReference>
<dbReference type="eggNOG" id="ENOG502S25N">
    <property type="taxonomic scope" value="Eukaryota"/>
</dbReference>
<dbReference type="Pfam" id="PF00646">
    <property type="entry name" value="F-box"/>
    <property type="match status" value="1"/>
</dbReference>
<dbReference type="Proteomes" id="UP000006591">
    <property type="component" value="Chromosome 2"/>
</dbReference>
<organism evidence="3">
    <name type="scientific">Oryza nivara</name>
    <name type="common">Indian wild rice</name>
    <name type="synonym">Oryza sativa f. spontanea</name>
    <dbReference type="NCBI Taxonomy" id="4536"/>
    <lineage>
        <taxon>Eukaryota</taxon>
        <taxon>Viridiplantae</taxon>
        <taxon>Streptophyta</taxon>
        <taxon>Embryophyta</taxon>
        <taxon>Tracheophyta</taxon>
        <taxon>Spermatophyta</taxon>
        <taxon>Magnoliopsida</taxon>
        <taxon>Liliopsida</taxon>
        <taxon>Poales</taxon>
        <taxon>Poaceae</taxon>
        <taxon>BOP clade</taxon>
        <taxon>Oryzoideae</taxon>
        <taxon>Oryzeae</taxon>
        <taxon>Oryzinae</taxon>
        <taxon>Oryza</taxon>
    </lineage>
</organism>
<dbReference type="SUPFAM" id="SSF81383">
    <property type="entry name" value="F-box domain"/>
    <property type="match status" value="1"/>
</dbReference>
<dbReference type="PANTHER" id="PTHR31672:SF13">
    <property type="entry name" value="F-BOX PROTEIN CPR30-LIKE"/>
    <property type="match status" value="1"/>
</dbReference>
<dbReference type="InterPro" id="IPR017451">
    <property type="entry name" value="F-box-assoc_interact_dom"/>
</dbReference>
<dbReference type="Gene3D" id="1.20.1280.50">
    <property type="match status" value="1"/>
</dbReference>
<evidence type="ECO:0000256" key="1">
    <source>
        <dbReference type="SAM" id="MobiDB-lite"/>
    </source>
</evidence>
<dbReference type="EnsemblPlants" id="ONIVA02G17840.2">
    <property type="protein sequence ID" value="ONIVA02G17840.2"/>
    <property type="gene ID" value="ONIVA02G17840"/>
</dbReference>
<dbReference type="Gramene" id="ONIVA02G17840.2">
    <property type="protein sequence ID" value="ONIVA02G17840.2"/>
    <property type="gene ID" value="ONIVA02G17840"/>
</dbReference>
<dbReference type="AlphaFoldDB" id="A0A0E0G6J3"/>
<protein>
    <recommendedName>
        <fullName evidence="2">F-box domain-containing protein</fullName>
    </recommendedName>
</protein>
<dbReference type="OMA" id="TEFTHRD"/>
<dbReference type="HOGENOM" id="CLU_034248_3_1_1"/>
<feature type="domain" description="F-box" evidence="2">
    <location>
        <begin position="62"/>
        <end position="102"/>
    </location>
</feature>
<sequence length="453" mass="51433">MTSLDLTRPPKDGRKAGPRRWLGCVHGGADAVLASHDGSNLPNRGGRAEASTQTRRRTPPELMEDMVTEILVRLPVKSLLRFKPACRAWQAIIDDPVFIRAHLRRSASRWEQSHSFIINPHSMVRVPWDRWPVPSNRYRFHQWQLQCGTTTTSPRNNNVATFLHAKDLSDDQQFYTTEFTHRDGLVFSTTTTSLHVFNPATRDAITLPTSSRSNLMGGGRFNYHCSGLGLDPRTGMYKVVQAFFRFQSMEPAETKMGMEVFTIGGGGGGAGWREITSDPPYPAKRFQIGVSVCGYMFWRFSERHTKLERGILHLSLEEEEFGITGLPDELDTDNSFLLDELLGRDLCVSASNTSCTMLNIWTLPVADESLCTLWQWRYCIEYPWSLCSVMALPPFSDEIILLRGNNICRYDLATSKLKVLCRLDRTRYQGEGARKSELFSAMPFIESLVRITY</sequence>
<dbReference type="CDD" id="cd22157">
    <property type="entry name" value="F-box_AtFBW1-like"/>
    <property type="match status" value="1"/>
</dbReference>
<dbReference type="InterPro" id="IPR013187">
    <property type="entry name" value="F-box-assoc_dom_typ3"/>
</dbReference>
<reference evidence="3" key="2">
    <citation type="submission" date="2018-04" db="EMBL/GenBank/DDBJ databases">
        <title>OnivRS2 (Oryza nivara Reference Sequence Version 2).</title>
        <authorList>
            <person name="Zhang J."/>
            <person name="Kudrna D."/>
            <person name="Lee S."/>
            <person name="Talag J."/>
            <person name="Rajasekar S."/>
            <person name="Welchert J."/>
            <person name="Hsing Y.-I."/>
            <person name="Wing R.A."/>
        </authorList>
    </citation>
    <scope>NUCLEOTIDE SEQUENCE [LARGE SCALE GENOMIC DNA]</scope>
    <source>
        <strain evidence="3">SL10</strain>
    </source>
</reference>
<dbReference type="Pfam" id="PF08268">
    <property type="entry name" value="FBA_3"/>
    <property type="match status" value="1"/>
</dbReference>
<proteinExistence type="predicted"/>
<dbReference type="SMART" id="SM00256">
    <property type="entry name" value="FBOX"/>
    <property type="match status" value="1"/>
</dbReference>
<dbReference type="NCBIfam" id="TIGR01640">
    <property type="entry name" value="F_box_assoc_1"/>
    <property type="match status" value="1"/>
</dbReference>
<dbReference type="InterPro" id="IPR050796">
    <property type="entry name" value="SCF_F-box_component"/>
</dbReference>
<dbReference type="InterPro" id="IPR036047">
    <property type="entry name" value="F-box-like_dom_sf"/>
</dbReference>
<feature type="region of interest" description="Disordered" evidence="1">
    <location>
        <begin position="1"/>
        <end position="20"/>
    </location>
</feature>
<reference evidence="3" key="1">
    <citation type="submission" date="2015-04" db="UniProtKB">
        <authorList>
            <consortium name="EnsemblPlants"/>
        </authorList>
    </citation>
    <scope>IDENTIFICATION</scope>
    <source>
        <strain evidence="3">SL10</strain>
    </source>
</reference>
<dbReference type="PANTHER" id="PTHR31672">
    <property type="entry name" value="BNACNNG10540D PROTEIN"/>
    <property type="match status" value="1"/>
</dbReference>
<evidence type="ECO:0000259" key="2">
    <source>
        <dbReference type="SMART" id="SM00256"/>
    </source>
</evidence>
<evidence type="ECO:0000313" key="4">
    <source>
        <dbReference type="Proteomes" id="UP000006591"/>
    </source>
</evidence>